<dbReference type="EMBL" id="CP119391">
    <property type="protein sequence ID" value="WNK20149.1"/>
    <property type="molecule type" value="Genomic_DNA"/>
</dbReference>
<accession>A0ABY9Z1J0</accession>
<keyword evidence="2" id="KW-1185">Reference proteome</keyword>
<gene>
    <name evidence="1" type="ORF">P1P91_00160</name>
</gene>
<evidence type="ECO:0000313" key="1">
    <source>
        <dbReference type="EMBL" id="WNK20149.1"/>
    </source>
</evidence>
<dbReference type="SUPFAM" id="SSF56059">
    <property type="entry name" value="Glutathione synthetase ATP-binding domain-like"/>
    <property type="match status" value="1"/>
</dbReference>
<dbReference type="Proteomes" id="UP001301869">
    <property type="component" value="Chromosome"/>
</dbReference>
<reference evidence="1 2" key="1">
    <citation type="submission" date="2023-03" db="EMBL/GenBank/DDBJ databases">
        <title>Halomonas sp. nov., isolated from Korean tranditional fermented seafood 'Jeotgal'.</title>
        <authorList>
            <person name="Kim B."/>
            <person name="Shin N.-R."/>
        </authorList>
    </citation>
    <scope>NUCLEOTIDE SEQUENCE [LARGE SCALE GENOMIC DNA]</scope>
    <source>
        <strain evidence="1 2">SG2L-4</strain>
    </source>
</reference>
<sequence>MGLSVGIVKSDFHGHHSSSWSHEWLNFCAQEKIPHELIDWRELDAFSKLRKHSVVVWHYNHYSNDEMAFAPDILTALKSSGCIVFPDEGESRHFDDKVIQSYLMEGLRLPTPKNYPLHSLEAVHHWIESIGTFPVVAKLRSGSGSSNVVLIQSANHLKRYARRMFGRGLNSKPSLLFKAKTHASSSRSFSEALARFKRLPEFLFSRKMASGRGREQGYVYLQEFIEGVDYGSSTFHVDLA</sequence>
<dbReference type="Gene3D" id="3.30.1490.20">
    <property type="entry name" value="ATP-grasp fold, A domain"/>
    <property type="match status" value="1"/>
</dbReference>
<dbReference type="InterPro" id="IPR013815">
    <property type="entry name" value="ATP_grasp_subdomain_1"/>
</dbReference>
<organism evidence="1 2">
    <name type="scientific">Halomonas piscis</name>
    <dbReference type="NCBI Taxonomy" id="3031727"/>
    <lineage>
        <taxon>Bacteria</taxon>
        <taxon>Pseudomonadati</taxon>
        <taxon>Pseudomonadota</taxon>
        <taxon>Gammaproteobacteria</taxon>
        <taxon>Oceanospirillales</taxon>
        <taxon>Halomonadaceae</taxon>
        <taxon>Halomonas</taxon>
    </lineage>
</organism>
<protein>
    <recommendedName>
        <fullName evidence="3">ATP-grasp domain-containing protein</fullName>
    </recommendedName>
</protein>
<proteinExistence type="predicted"/>
<evidence type="ECO:0000313" key="2">
    <source>
        <dbReference type="Proteomes" id="UP001301869"/>
    </source>
</evidence>
<dbReference type="RefSeq" id="WP_311883717.1">
    <property type="nucleotide sequence ID" value="NZ_CP119391.1"/>
</dbReference>
<name>A0ABY9Z1J0_9GAMM</name>
<evidence type="ECO:0008006" key="3">
    <source>
        <dbReference type="Google" id="ProtNLM"/>
    </source>
</evidence>